<reference evidence="6 7" key="1">
    <citation type="journal article" date="2010" name="Stand. Genomic Sci.">
        <title>Complete genome sequence of Cellulomonas flavigena type strain (134).</title>
        <authorList>
            <person name="Abt B."/>
            <person name="Foster B."/>
            <person name="Lapidus A."/>
            <person name="Clum A."/>
            <person name="Sun H."/>
            <person name="Pukall R."/>
            <person name="Lucas S."/>
            <person name="Glavina Del Rio T."/>
            <person name="Nolan M."/>
            <person name="Tice H."/>
            <person name="Cheng J.F."/>
            <person name="Pitluck S."/>
            <person name="Liolios K."/>
            <person name="Ivanova N."/>
            <person name="Mavromatis K."/>
            <person name="Ovchinnikova G."/>
            <person name="Pati A."/>
            <person name="Goodwin L."/>
            <person name="Chen A."/>
            <person name="Palaniappan K."/>
            <person name="Land M."/>
            <person name="Hauser L."/>
            <person name="Chang Y.J."/>
            <person name="Jeffries C.D."/>
            <person name="Rohde M."/>
            <person name="Goker M."/>
            <person name="Woyke T."/>
            <person name="Bristow J."/>
            <person name="Eisen J.A."/>
            <person name="Markowitz V."/>
            <person name="Hugenholtz P."/>
            <person name="Kyrpides N.C."/>
            <person name="Klenk H.P."/>
        </authorList>
    </citation>
    <scope>NUCLEOTIDE SEQUENCE [LARGE SCALE GENOMIC DNA]</scope>
    <source>
        <strain evidence="7">ATCC 482 / DSM 20109 / BCRC 11376 / JCM 18109 / NBRC 3775 / NCIMB 8073 / NRS 134</strain>
    </source>
</reference>
<evidence type="ECO:0000256" key="2">
    <source>
        <dbReference type="ARBA" id="ARBA00022723"/>
    </source>
</evidence>
<dbReference type="GO" id="GO:0046872">
    <property type="term" value="F:metal ion binding"/>
    <property type="evidence" value="ECO:0007669"/>
    <property type="project" value="UniProtKB-KW"/>
</dbReference>
<dbReference type="Pfam" id="PF04055">
    <property type="entry name" value="Radical_SAM"/>
    <property type="match status" value="1"/>
</dbReference>
<dbReference type="CDD" id="cd01335">
    <property type="entry name" value="Radical_SAM"/>
    <property type="match status" value="1"/>
</dbReference>
<keyword evidence="7" id="KW-1185">Reference proteome</keyword>
<accession>D5UF44</accession>
<dbReference type="SFLD" id="SFLDS00029">
    <property type="entry name" value="Radical_SAM"/>
    <property type="match status" value="1"/>
</dbReference>
<name>D5UF44_CELFN</name>
<dbReference type="SUPFAM" id="SSF102114">
    <property type="entry name" value="Radical SAM enzymes"/>
    <property type="match status" value="1"/>
</dbReference>
<evidence type="ECO:0000256" key="4">
    <source>
        <dbReference type="ARBA" id="ARBA00023014"/>
    </source>
</evidence>
<keyword evidence="4" id="KW-0411">Iron-sulfur</keyword>
<evidence type="ECO:0000313" key="7">
    <source>
        <dbReference type="Proteomes" id="UP000000849"/>
    </source>
</evidence>
<gene>
    <name evidence="6" type="ordered locus">Cfla_0011</name>
</gene>
<dbReference type="KEGG" id="cfl:Cfla_0011"/>
<protein>
    <submittedName>
        <fullName evidence="6">Radical SAM domain protein</fullName>
    </submittedName>
</protein>
<dbReference type="GO" id="GO:0003824">
    <property type="term" value="F:catalytic activity"/>
    <property type="evidence" value="ECO:0007669"/>
    <property type="project" value="InterPro"/>
</dbReference>
<feature type="domain" description="Radical SAM core" evidence="5">
    <location>
        <begin position="5"/>
        <end position="223"/>
    </location>
</feature>
<dbReference type="STRING" id="446466.Cfla_0011"/>
<dbReference type="OrthoDB" id="9782387at2"/>
<keyword evidence="2" id="KW-0479">Metal-binding</keyword>
<dbReference type="Gene3D" id="3.20.20.70">
    <property type="entry name" value="Aldolase class I"/>
    <property type="match status" value="1"/>
</dbReference>
<evidence type="ECO:0000256" key="1">
    <source>
        <dbReference type="ARBA" id="ARBA00022691"/>
    </source>
</evidence>
<dbReference type="EMBL" id="CP001964">
    <property type="protein sequence ID" value="ADG72931.1"/>
    <property type="molecule type" value="Genomic_DNA"/>
</dbReference>
<keyword evidence="3" id="KW-0408">Iron</keyword>
<evidence type="ECO:0000256" key="3">
    <source>
        <dbReference type="ARBA" id="ARBA00023004"/>
    </source>
</evidence>
<dbReference type="AlphaFoldDB" id="D5UF44"/>
<dbReference type="InterPro" id="IPR013785">
    <property type="entry name" value="Aldolase_TIM"/>
</dbReference>
<proteinExistence type="predicted"/>
<dbReference type="PANTHER" id="PTHR11228:SF7">
    <property type="entry name" value="PQQA PEPTIDE CYCLASE"/>
    <property type="match status" value="1"/>
</dbReference>
<dbReference type="SFLD" id="SFLDG01067">
    <property type="entry name" value="SPASM/twitch_domain_containing"/>
    <property type="match status" value="1"/>
</dbReference>
<organism evidence="6 7">
    <name type="scientific">Cellulomonas flavigena (strain ATCC 482 / DSM 20109 / BCRC 11376 / JCM 18109 / NBRC 3775 / NCIMB 8073 / NRS 134)</name>
    <dbReference type="NCBI Taxonomy" id="446466"/>
    <lineage>
        <taxon>Bacteria</taxon>
        <taxon>Bacillati</taxon>
        <taxon>Actinomycetota</taxon>
        <taxon>Actinomycetes</taxon>
        <taxon>Micrococcales</taxon>
        <taxon>Cellulomonadaceae</taxon>
        <taxon>Cellulomonas</taxon>
    </lineage>
</organism>
<evidence type="ECO:0000259" key="5">
    <source>
        <dbReference type="PROSITE" id="PS51918"/>
    </source>
</evidence>
<keyword evidence="1" id="KW-0949">S-adenosyl-L-methionine</keyword>
<dbReference type="Proteomes" id="UP000000849">
    <property type="component" value="Chromosome"/>
</dbReference>
<dbReference type="PANTHER" id="PTHR11228">
    <property type="entry name" value="RADICAL SAM DOMAIN PROTEIN"/>
    <property type="match status" value="1"/>
</dbReference>
<dbReference type="InterPro" id="IPR058240">
    <property type="entry name" value="rSAM_sf"/>
</dbReference>
<dbReference type="RefSeq" id="WP_013115265.1">
    <property type="nucleotide sequence ID" value="NC_014151.1"/>
</dbReference>
<dbReference type="PROSITE" id="PS51918">
    <property type="entry name" value="RADICAL_SAM"/>
    <property type="match status" value="1"/>
</dbReference>
<sequence length="338" mass="35239">MADAAGARAQTVVQLHPTLACNLTCAHCYSSSSPHERGGTDPAALERALPELAAEGYRVVSVSGGEPFLYPHLQRVARAAHAAGMRVNLVTNGTVRVPSWVLDDPASLDVVAVSLDGTASRHDELRRRAGAFDRALGTLRRLRAHGVRTAVVSCVTRASLPDVPDLYEVCAAEGVDLLRLHPLARVGRGTELVDEPGGGLGLDAAQLLRLRVVAEMLSTMGGPVVVADAPLAGELRALARDAAARRAGSDRAALADTVNPLVVREDGAVLPFAYGLPVSCSLGTLESFTAGSEAHRRGRAAAELLERAVAALPEDDGACLDWEAHLVRCASSVGVGGR</sequence>
<dbReference type="eggNOG" id="COG0535">
    <property type="taxonomic scope" value="Bacteria"/>
</dbReference>
<dbReference type="HOGENOM" id="CLU_009273_4_2_11"/>
<dbReference type="GO" id="GO:0051536">
    <property type="term" value="F:iron-sulfur cluster binding"/>
    <property type="evidence" value="ECO:0007669"/>
    <property type="project" value="UniProtKB-KW"/>
</dbReference>
<dbReference type="InterPro" id="IPR007197">
    <property type="entry name" value="rSAM"/>
</dbReference>
<evidence type="ECO:0000313" key="6">
    <source>
        <dbReference type="EMBL" id="ADG72931.1"/>
    </source>
</evidence>
<dbReference type="InterPro" id="IPR050377">
    <property type="entry name" value="Radical_SAM_PqqE_MftC-like"/>
</dbReference>